<dbReference type="InterPro" id="IPR036291">
    <property type="entry name" value="NAD(P)-bd_dom_sf"/>
</dbReference>
<dbReference type="Pfam" id="PF00107">
    <property type="entry name" value="ADH_zinc_N"/>
    <property type="match status" value="1"/>
</dbReference>
<organism evidence="6 7">
    <name type="scientific">Flagellimonas algicola</name>
    <dbReference type="NCBI Taxonomy" id="2583815"/>
    <lineage>
        <taxon>Bacteria</taxon>
        <taxon>Pseudomonadati</taxon>
        <taxon>Bacteroidota</taxon>
        <taxon>Flavobacteriia</taxon>
        <taxon>Flavobacteriales</taxon>
        <taxon>Flavobacteriaceae</taxon>
        <taxon>Flagellimonas</taxon>
    </lineage>
</organism>
<reference evidence="6 7" key="1">
    <citation type="submission" date="2019-05" db="EMBL/GenBank/DDBJ databases">
        <title>Flagellimonas sp. AsT0115, sp. nov., isolated from a marine red algae, Asparagopsis taxiformis.</title>
        <authorList>
            <person name="Kim J."/>
            <person name="Jeong S.E."/>
            <person name="Jeon C.O."/>
        </authorList>
    </citation>
    <scope>NUCLEOTIDE SEQUENCE [LARGE SCALE GENOMIC DNA]</scope>
    <source>
        <strain evidence="6 7">AsT0115</strain>
    </source>
</reference>
<dbReference type="SUPFAM" id="SSF51735">
    <property type="entry name" value="NAD(P)-binding Rossmann-fold domains"/>
    <property type="match status" value="1"/>
</dbReference>
<dbReference type="InterPro" id="IPR013154">
    <property type="entry name" value="ADH-like_N"/>
</dbReference>
<evidence type="ECO:0000256" key="4">
    <source>
        <dbReference type="RuleBase" id="RU361277"/>
    </source>
</evidence>
<dbReference type="SUPFAM" id="SSF50129">
    <property type="entry name" value="GroES-like"/>
    <property type="match status" value="1"/>
</dbReference>
<dbReference type="RefSeq" id="WP_138835984.1">
    <property type="nucleotide sequence ID" value="NZ_VCNI01000002.1"/>
</dbReference>
<evidence type="ECO:0000256" key="3">
    <source>
        <dbReference type="ARBA" id="ARBA00023002"/>
    </source>
</evidence>
<keyword evidence="3" id="KW-0560">Oxidoreductase</keyword>
<gene>
    <name evidence="6" type="ORF">FGG15_10450</name>
</gene>
<comment type="caution">
    <text evidence="6">The sequence shown here is derived from an EMBL/GenBank/DDBJ whole genome shotgun (WGS) entry which is preliminary data.</text>
</comment>
<evidence type="ECO:0000313" key="7">
    <source>
        <dbReference type="Proteomes" id="UP000751614"/>
    </source>
</evidence>
<dbReference type="Gene3D" id="3.40.50.720">
    <property type="entry name" value="NAD(P)-binding Rossmann-like Domain"/>
    <property type="match status" value="1"/>
</dbReference>
<dbReference type="PANTHER" id="PTHR43401">
    <property type="entry name" value="L-THREONINE 3-DEHYDROGENASE"/>
    <property type="match status" value="1"/>
</dbReference>
<comment type="cofactor">
    <cofactor evidence="4">
        <name>Zn(2+)</name>
        <dbReference type="ChEBI" id="CHEBI:29105"/>
    </cofactor>
</comment>
<comment type="similarity">
    <text evidence="4">Belongs to the zinc-containing alcohol dehydrogenase family.</text>
</comment>
<dbReference type="InterPro" id="IPR050129">
    <property type="entry name" value="Zn_alcohol_dh"/>
</dbReference>
<sequence>MRQAVMPKPGTIDIHEVEKPMLSDDSEVLIEVKKIGVCGSDIHVYHGKHPFTPYPVIQGHEYSGKVVQVGAKVNKVKIGDKVTARPQLICGVCGPCLRGDYNICDVLKVEGFQTPGVAQDFFILPEDRLIKLADGMSFEMGALVEPTAVAAHCTLKARNLKGKNVVVTGAGPIGNLVAQFAQIRGANVLITDLSDYRLDKAKDCGIEHVSNPKTESLAKGVDRAFGSEGFDVGFECAGVEIALDQLIQNINKGGDVVAVAVYGDKPRVDVSILGDRELSLIGTLMYKHSDYEEAVKYIESGEISTAPLITKNFPFESYLDAYKYIDKQGDETLKVIIDL</sequence>
<dbReference type="InterPro" id="IPR020843">
    <property type="entry name" value="ER"/>
</dbReference>
<proteinExistence type="inferred from homology"/>
<dbReference type="Gene3D" id="3.90.180.10">
    <property type="entry name" value="Medium-chain alcohol dehydrogenases, catalytic domain"/>
    <property type="match status" value="1"/>
</dbReference>
<evidence type="ECO:0000259" key="5">
    <source>
        <dbReference type="SMART" id="SM00829"/>
    </source>
</evidence>
<dbReference type="InterPro" id="IPR013149">
    <property type="entry name" value="ADH-like_C"/>
</dbReference>
<dbReference type="EMBL" id="VCNI01000002">
    <property type="protein sequence ID" value="TMU54622.1"/>
    <property type="molecule type" value="Genomic_DNA"/>
</dbReference>
<dbReference type="Pfam" id="PF08240">
    <property type="entry name" value="ADH_N"/>
    <property type="match status" value="1"/>
</dbReference>
<dbReference type="Proteomes" id="UP000751614">
    <property type="component" value="Unassembled WGS sequence"/>
</dbReference>
<dbReference type="PROSITE" id="PS00059">
    <property type="entry name" value="ADH_ZINC"/>
    <property type="match status" value="1"/>
</dbReference>
<keyword evidence="1 4" id="KW-0479">Metal-binding</keyword>
<keyword evidence="2 4" id="KW-0862">Zinc</keyword>
<evidence type="ECO:0000313" key="6">
    <source>
        <dbReference type="EMBL" id="TMU54622.1"/>
    </source>
</evidence>
<dbReference type="SMART" id="SM00829">
    <property type="entry name" value="PKS_ER"/>
    <property type="match status" value="1"/>
</dbReference>
<evidence type="ECO:0000256" key="1">
    <source>
        <dbReference type="ARBA" id="ARBA00022723"/>
    </source>
</evidence>
<dbReference type="InterPro" id="IPR002328">
    <property type="entry name" value="ADH_Zn_CS"/>
</dbReference>
<accession>A0ABY2WJA3</accession>
<name>A0ABY2WJA3_9FLAO</name>
<evidence type="ECO:0000256" key="2">
    <source>
        <dbReference type="ARBA" id="ARBA00022833"/>
    </source>
</evidence>
<dbReference type="PANTHER" id="PTHR43401:SF2">
    <property type="entry name" value="L-THREONINE 3-DEHYDROGENASE"/>
    <property type="match status" value="1"/>
</dbReference>
<keyword evidence="7" id="KW-1185">Reference proteome</keyword>
<feature type="domain" description="Enoyl reductase (ER)" evidence="5">
    <location>
        <begin position="10"/>
        <end position="337"/>
    </location>
</feature>
<dbReference type="InterPro" id="IPR011032">
    <property type="entry name" value="GroES-like_sf"/>
</dbReference>
<protein>
    <submittedName>
        <fullName evidence="6">Zinc-binding dehydrogenase</fullName>
    </submittedName>
</protein>